<gene>
    <name evidence="2" type="ORF">Rsub_02544</name>
</gene>
<dbReference type="EMBL" id="BDRX01000013">
    <property type="protein sequence ID" value="GBF89840.1"/>
    <property type="molecule type" value="Genomic_DNA"/>
</dbReference>
<protein>
    <submittedName>
        <fullName evidence="2">Uncharacterized protein</fullName>
    </submittedName>
</protein>
<feature type="compositionally biased region" description="Basic residues" evidence="1">
    <location>
        <begin position="202"/>
        <end position="211"/>
    </location>
</feature>
<name>A0A2V0NW96_9CHLO</name>
<organism evidence="2 3">
    <name type="scientific">Raphidocelis subcapitata</name>
    <dbReference type="NCBI Taxonomy" id="307507"/>
    <lineage>
        <taxon>Eukaryota</taxon>
        <taxon>Viridiplantae</taxon>
        <taxon>Chlorophyta</taxon>
        <taxon>core chlorophytes</taxon>
        <taxon>Chlorophyceae</taxon>
        <taxon>CS clade</taxon>
        <taxon>Sphaeropleales</taxon>
        <taxon>Selenastraceae</taxon>
        <taxon>Raphidocelis</taxon>
    </lineage>
</organism>
<feature type="region of interest" description="Disordered" evidence="1">
    <location>
        <begin position="72"/>
        <end position="234"/>
    </location>
</feature>
<feature type="compositionally biased region" description="Pro residues" evidence="1">
    <location>
        <begin position="225"/>
        <end position="234"/>
    </location>
</feature>
<dbReference type="OrthoDB" id="512267at2759"/>
<feature type="compositionally biased region" description="Gly residues" evidence="1">
    <location>
        <begin position="140"/>
        <end position="151"/>
    </location>
</feature>
<dbReference type="Proteomes" id="UP000247498">
    <property type="component" value="Unassembled WGS sequence"/>
</dbReference>
<sequence length="234" mass="24257">MAEGKKGEKGDDSLEIAASHQALSVVAGWLGLSAEEALEETGAAADALFEKPRPNLLGLGAKFLSHSKAMETASTLDHRLKRRIERSADERQPGKQRRVPLHVQLQQRRERAQAGGGGGSEDSDSSEDEDGGGRLSALARGGGGGARGGSGSTAAGPSGRQQPGQQRGGAPDARGAGAGRVISAEERQRQLLTAPAAELSKWQRKRLRQKEKRALGAGDGQGQQPAPPGGGEPQ</sequence>
<feature type="compositionally biased region" description="Acidic residues" evidence="1">
    <location>
        <begin position="121"/>
        <end position="130"/>
    </location>
</feature>
<evidence type="ECO:0000313" key="2">
    <source>
        <dbReference type="EMBL" id="GBF89840.1"/>
    </source>
</evidence>
<comment type="caution">
    <text evidence="2">The sequence shown here is derived from an EMBL/GenBank/DDBJ whole genome shotgun (WGS) entry which is preliminary data.</text>
</comment>
<dbReference type="AlphaFoldDB" id="A0A2V0NW96"/>
<proteinExistence type="predicted"/>
<evidence type="ECO:0000313" key="3">
    <source>
        <dbReference type="Proteomes" id="UP000247498"/>
    </source>
</evidence>
<reference evidence="2 3" key="1">
    <citation type="journal article" date="2018" name="Sci. Rep.">
        <title>Raphidocelis subcapitata (=Pseudokirchneriella subcapitata) provides an insight into genome evolution and environmental adaptations in the Sphaeropleales.</title>
        <authorList>
            <person name="Suzuki S."/>
            <person name="Yamaguchi H."/>
            <person name="Nakajima N."/>
            <person name="Kawachi M."/>
        </authorList>
    </citation>
    <scope>NUCLEOTIDE SEQUENCE [LARGE SCALE GENOMIC DNA]</scope>
    <source>
        <strain evidence="2 3">NIES-35</strain>
    </source>
</reference>
<keyword evidence="3" id="KW-1185">Reference proteome</keyword>
<accession>A0A2V0NW96</accession>
<feature type="compositionally biased region" description="Low complexity" evidence="1">
    <location>
        <begin position="152"/>
        <end position="175"/>
    </location>
</feature>
<dbReference type="InParanoid" id="A0A2V0NW96"/>
<evidence type="ECO:0000256" key="1">
    <source>
        <dbReference type="SAM" id="MobiDB-lite"/>
    </source>
</evidence>